<gene>
    <name evidence="2" type="ORF">M0638_18895</name>
</gene>
<dbReference type="AlphaFoldDB" id="A0A9X2BV92"/>
<evidence type="ECO:0000313" key="2">
    <source>
        <dbReference type="EMBL" id="MCK8786447.1"/>
    </source>
</evidence>
<feature type="transmembrane region" description="Helical" evidence="1">
    <location>
        <begin position="26"/>
        <end position="44"/>
    </location>
</feature>
<dbReference type="EMBL" id="JALPRX010000083">
    <property type="protein sequence ID" value="MCK8786447.1"/>
    <property type="molecule type" value="Genomic_DNA"/>
</dbReference>
<organism evidence="2 3">
    <name type="scientific">Roseomonas acroporae</name>
    <dbReference type="NCBI Taxonomy" id="2937791"/>
    <lineage>
        <taxon>Bacteria</taxon>
        <taxon>Pseudomonadati</taxon>
        <taxon>Pseudomonadota</taxon>
        <taxon>Alphaproteobacteria</taxon>
        <taxon>Acetobacterales</taxon>
        <taxon>Roseomonadaceae</taxon>
        <taxon>Roseomonas</taxon>
    </lineage>
</organism>
<protein>
    <submittedName>
        <fullName evidence="2">Uncharacterized protein</fullName>
    </submittedName>
</protein>
<feature type="transmembrane region" description="Helical" evidence="1">
    <location>
        <begin position="144"/>
        <end position="167"/>
    </location>
</feature>
<dbReference type="RefSeq" id="WP_248668562.1">
    <property type="nucleotide sequence ID" value="NZ_JALPRX010000083.1"/>
</dbReference>
<dbReference type="Proteomes" id="UP001139516">
    <property type="component" value="Unassembled WGS sequence"/>
</dbReference>
<name>A0A9X2BV92_9PROT</name>
<keyword evidence="1" id="KW-0812">Transmembrane</keyword>
<keyword evidence="1" id="KW-1133">Transmembrane helix</keyword>
<proteinExistence type="predicted"/>
<comment type="caution">
    <text evidence="2">The sequence shown here is derived from an EMBL/GenBank/DDBJ whole genome shotgun (WGS) entry which is preliminary data.</text>
</comment>
<keyword evidence="1" id="KW-0472">Membrane</keyword>
<evidence type="ECO:0000313" key="3">
    <source>
        <dbReference type="Proteomes" id="UP001139516"/>
    </source>
</evidence>
<keyword evidence="3" id="KW-1185">Reference proteome</keyword>
<reference evidence="2" key="1">
    <citation type="submission" date="2022-04" db="EMBL/GenBank/DDBJ databases">
        <title>Roseomonas acroporae sp. nov., isolated from coral Acropora digitifera.</title>
        <authorList>
            <person name="Sun H."/>
        </authorList>
    </citation>
    <scope>NUCLEOTIDE SEQUENCE</scope>
    <source>
        <strain evidence="2">NAR14</strain>
    </source>
</reference>
<accession>A0A9X2BV92</accession>
<sequence>MPSPIVELPNRPLRLRPPVGGWRTRLLGLVCVLLFGGGCVWLGVSVAPGLVGDYAVRGTALPLTTGRISDGRCHSKLFLVSCDITLSSTGPGNTGKAGARVTQDVHYLFADIHFGDYTVAVMSDPARPGWLTTDIGIDRYWNRAVTFVLMAAFSVAMAVFGLIQLVSGGPWATAARRLDGQVLVPAVLRLRGVLRQGWAVDAQPGERFRNGRLWPVGRQAEPLVVGPGNAILGVTARSGGPVVPMDAGLTWLDLTEEERRRAFASLPRPPG</sequence>
<evidence type="ECO:0000256" key="1">
    <source>
        <dbReference type="SAM" id="Phobius"/>
    </source>
</evidence>